<evidence type="ECO:0000313" key="3">
    <source>
        <dbReference type="Proteomes" id="UP000054537"/>
    </source>
</evidence>
<name>A0A0A6UNB6_ACTUT</name>
<feature type="signal peptide" evidence="1">
    <location>
        <begin position="1"/>
        <end position="25"/>
    </location>
</feature>
<dbReference type="eggNOG" id="ENOG5032QYN">
    <property type="taxonomic scope" value="Bacteria"/>
</dbReference>
<evidence type="ECO:0008006" key="4">
    <source>
        <dbReference type="Google" id="ProtNLM"/>
    </source>
</evidence>
<sequence length="386" mass="38574">MRRAGAAVVTALLLSVVGCSSSSDAEPSPLSLDWREAALPLAAGVSGAPVVRDAVACGGAWFVVGGVRDAARVTSPAVWRAGADGVSWSPVSVAAESFYGKQNVLFSAACRDGRLVAVGDKPGGAHGNPRTSSWLLDGGGVLREVSARFELFGGPSAVNVSRLVAGPPGFLITGNRVSGAAVWSSADGSAFEVAEGVPGLASDASGVTWAADAVAVDGGWVVAGGLMPAGRPDRDPVGWRSSGDGVWRRLTAEGASGEYEELQRVALAGGVPVALGLRGSALGVWRLESDRWRPVGSFGSVSPSAWSGVRAVAVSGSRLVAAVGDGSAFGLWVSDDGGSGWRPLVSPRAVRGVSGSGLSVSAGPGLLVVSSDDGVSGRVFTAVSAT</sequence>
<evidence type="ECO:0000313" key="2">
    <source>
        <dbReference type="EMBL" id="KHD77635.1"/>
    </source>
</evidence>
<accession>A0A0A6UNB6</accession>
<comment type="caution">
    <text evidence="2">The sequence shown here is derived from an EMBL/GenBank/DDBJ whole genome shotgun (WGS) entry which is preliminary data.</text>
</comment>
<dbReference type="SUPFAM" id="SSF75011">
    <property type="entry name" value="3-carboxy-cis,cis-mucoante lactonizing enzyme"/>
    <property type="match status" value="1"/>
</dbReference>
<gene>
    <name evidence="2" type="ORF">MB27_09095</name>
</gene>
<protein>
    <recommendedName>
        <fullName evidence="4">Galactose oxidase</fullName>
    </recommendedName>
</protein>
<keyword evidence="3" id="KW-1185">Reference proteome</keyword>
<dbReference type="PROSITE" id="PS51257">
    <property type="entry name" value="PROKAR_LIPOPROTEIN"/>
    <property type="match status" value="1"/>
</dbReference>
<feature type="chain" id="PRO_5002022663" description="Galactose oxidase" evidence="1">
    <location>
        <begin position="26"/>
        <end position="386"/>
    </location>
</feature>
<dbReference type="EMBL" id="JRTT01000009">
    <property type="protein sequence ID" value="KHD77635.1"/>
    <property type="molecule type" value="Genomic_DNA"/>
</dbReference>
<dbReference type="STRING" id="1869.MB27_09095"/>
<dbReference type="AlphaFoldDB" id="A0A0A6UNB6"/>
<reference evidence="2 3" key="1">
    <citation type="submission" date="2014-10" db="EMBL/GenBank/DDBJ databases">
        <title>Draft genome sequence of Actinoplanes utahensis NRRL 12052.</title>
        <authorList>
            <person name="Velasco-Bucheli B."/>
            <person name="del Cerro C."/>
            <person name="Hormigo D."/>
            <person name="Garcia J.L."/>
            <person name="Acebal C."/>
            <person name="Arroyo M."/>
            <person name="de la Mata I."/>
        </authorList>
    </citation>
    <scope>NUCLEOTIDE SEQUENCE [LARGE SCALE GENOMIC DNA]</scope>
    <source>
        <strain evidence="2 3">NRRL 12052</strain>
    </source>
</reference>
<keyword evidence="1" id="KW-0732">Signal</keyword>
<proteinExistence type="predicted"/>
<organism evidence="2 3">
    <name type="scientific">Actinoplanes utahensis</name>
    <dbReference type="NCBI Taxonomy" id="1869"/>
    <lineage>
        <taxon>Bacteria</taxon>
        <taxon>Bacillati</taxon>
        <taxon>Actinomycetota</taxon>
        <taxon>Actinomycetes</taxon>
        <taxon>Micromonosporales</taxon>
        <taxon>Micromonosporaceae</taxon>
        <taxon>Actinoplanes</taxon>
    </lineage>
</organism>
<dbReference type="Proteomes" id="UP000054537">
    <property type="component" value="Unassembled WGS sequence"/>
</dbReference>
<evidence type="ECO:0000256" key="1">
    <source>
        <dbReference type="SAM" id="SignalP"/>
    </source>
</evidence>